<dbReference type="Pfam" id="PF04082">
    <property type="entry name" value="Fungal_trans"/>
    <property type="match status" value="1"/>
</dbReference>
<keyword evidence="2" id="KW-0479">Metal-binding</keyword>
<dbReference type="SUPFAM" id="SSF57667">
    <property type="entry name" value="beta-beta-alpha zinc fingers"/>
    <property type="match status" value="1"/>
</dbReference>
<dbReference type="GO" id="GO:0000981">
    <property type="term" value="F:DNA-binding transcription factor activity, RNA polymerase II-specific"/>
    <property type="evidence" value="ECO:0007669"/>
    <property type="project" value="InterPro"/>
</dbReference>
<gene>
    <name evidence="10" type="ORF">AK830_g4697</name>
</gene>
<dbReference type="InterPro" id="IPR036236">
    <property type="entry name" value="Znf_C2H2_sf"/>
</dbReference>
<evidence type="ECO:0000256" key="1">
    <source>
        <dbReference type="ARBA" id="ARBA00004123"/>
    </source>
</evidence>
<dbReference type="GO" id="GO:0008270">
    <property type="term" value="F:zinc ion binding"/>
    <property type="evidence" value="ECO:0007669"/>
    <property type="project" value="UniProtKB-KW"/>
</dbReference>
<dbReference type="AlphaFoldDB" id="A0A0P7BMT3"/>
<keyword evidence="4 7" id="KW-0863">Zinc-finger</keyword>
<accession>A0A0P7BMT3</accession>
<dbReference type="CDD" id="cd12148">
    <property type="entry name" value="fungal_TF_MHR"/>
    <property type="match status" value="1"/>
</dbReference>
<keyword evidence="5" id="KW-0862">Zinc</keyword>
<dbReference type="GO" id="GO:0000978">
    <property type="term" value="F:RNA polymerase II cis-regulatory region sequence-specific DNA binding"/>
    <property type="evidence" value="ECO:0007669"/>
    <property type="project" value="InterPro"/>
</dbReference>
<reference evidence="10 11" key="1">
    <citation type="submission" date="2015-09" db="EMBL/GenBank/DDBJ databases">
        <title>Draft genome of a European isolate of the apple canker pathogen Neonectria ditissima.</title>
        <authorList>
            <person name="Gomez-Cortecero A."/>
            <person name="Harrison R.J."/>
            <person name="Armitage A.D."/>
        </authorList>
    </citation>
    <scope>NUCLEOTIDE SEQUENCE [LARGE SCALE GENOMIC DNA]</scope>
    <source>
        <strain evidence="10 11">R09/05</strain>
    </source>
</reference>
<keyword evidence="3" id="KW-0677">Repeat</keyword>
<dbReference type="STRING" id="78410.A0A0P7BMT3"/>
<evidence type="ECO:0000256" key="6">
    <source>
        <dbReference type="ARBA" id="ARBA00023242"/>
    </source>
</evidence>
<sequence length="721" mass="79881">MTQHQRDSRARTHFLQFAPVERIATSLQRLDISDAGHTMGSIRPFSCSECSQTFTRNENLERHRRSRHGDDSRRPFECLFCQTRFSRRDVCKRHTRRCSGRVGQNAASSTSTDRVDDDQGVVDNGASPPTPPIPSFSPIAIVEVAASTREPPAETSPAEGPKEPVLPEPAPPTSEDIPFQAVHIAAYFEYFHPSFPLLHRPTISGETPRLLRNIITAIGSLYTAQTFSEPDAAACIKWSQGLWDTGRKELSRLVGADWRELRRTWIMQAWLLHIIYGAYMGGAARYGKAKTMLRSLVDAAQDLGLLRQTVATSASRVWIKAGSGASLAGDAQALHESWMLYVNEESMKLSMYTLLFLDFHILAPCNVRPLISPIELDWELPLPRALWESDTALLWLESLKGESQFAALLELDESLGFPSFASASLTLATQSVMSEVVSPSLLTALSASPIATLFVLTNVDSFVRDLTRCYYQFPPGLADPSAFHIFTQSQNKQISAALRHILGVVASRDTTFDDSDRPIWTTIERMALSIKVALYKPDDLLIGGIVDSSVTAGLATATHLTLGLYAGARRGQQSLPRPISGDDAVLVILDEAMESLSAICKTDRQAALHEAPWATVASYRILLAIWRSLRWAAGEVRTRQQSQPRVQRRYEASLVIFNSIMEVVWPQQGSELYNATGIFASPEEGEGYFTKVVLQFWKERSVWAVGSCMATVLDEAISVGY</sequence>
<dbReference type="PROSITE" id="PS00028">
    <property type="entry name" value="ZINC_FINGER_C2H2_1"/>
    <property type="match status" value="1"/>
</dbReference>
<proteinExistence type="predicted"/>
<dbReference type="InterPro" id="IPR051059">
    <property type="entry name" value="VerF-like"/>
</dbReference>
<dbReference type="InterPro" id="IPR007219">
    <property type="entry name" value="XnlR_reg_dom"/>
</dbReference>
<evidence type="ECO:0000313" key="11">
    <source>
        <dbReference type="Proteomes" id="UP000050424"/>
    </source>
</evidence>
<dbReference type="PANTHER" id="PTHR40626:SF11">
    <property type="entry name" value="ZINC FINGER PROTEIN YPR022C"/>
    <property type="match status" value="1"/>
</dbReference>
<comment type="subcellular location">
    <subcellularLocation>
        <location evidence="1">Nucleus</location>
    </subcellularLocation>
</comment>
<evidence type="ECO:0000256" key="5">
    <source>
        <dbReference type="ARBA" id="ARBA00022833"/>
    </source>
</evidence>
<organism evidence="10 11">
    <name type="scientific">Neonectria ditissima</name>
    <dbReference type="NCBI Taxonomy" id="78410"/>
    <lineage>
        <taxon>Eukaryota</taxon>
        <taxon>Fungi</taxon>
        <taxon>Dikarya</taxon>
        <taxon>Ascomycota</taxon>
        <taxon>Pezizomycotina</taxon>
        <taxon>Sordariomycetes</taxon>
        <taxon>Hypocreomycetidae</taxon>
        <taxon>Hypocreales</taxon>
        <taxon>Nectriaceae</taxon>
        <taxon>Neonectria</taxon>
    </lineage>
</organism>
<dbReference type="Gene3D" id="3.30.160.60">
    <property type="entry name" value="Classic Zinc Finger"/>
    <property type="match status" value="1"/>
</dbReference>
<dbReference type="OrthoDB" id="8117402at2759"/>
<dbReference type="GO" id="GO:0005634">
    <property type="term" value="C:nucleus"/>
    <property type="evidence" value="ECO:0007669"/>
    <property type="project" value="UniProtKB-SubCell"/>
</dbReference>
<keyword evidence="6" id="KW-0539">Nucleus</keyword>
<name>A0A0P7BMT3_9HYPO</name>
<dbReference type="SMART" id="SM00355">
    <property type="entry name" value="ZnF_C2H2"/>
    <property type="match status" value="2"/>
</dbReference>
<dbReference type="PANTHER" id="PTHR40626">
    <property type="entry name" value="MIP31509P"/>
    <property type="match status" value="1"/>
</dbReference>
<evidence type="ECO:0000256" key="2">
    <source>
        <dbReference type="ARBA" id="ARBA00022723"/>
    </source>
</evidence>
<dbReference type="GO" id="GO:0000785">
    <property type="term" value="C:chromatin"/>
    <property type="evidence" value="ECO:0007669"/>
    <property type="project" value="TreeGrafter"/>
</dbReference>
<dbReference type="InterPro" id="IPR013087">
    <property type="entry name" value="Znf_C2H2_type"/>
</dbReference>
<comment type="caution">
    <text evidence="10">The sequence shown here is derived from an EMBL/GenBank/DDBJ whole genome shotgun (WGS) entry which is preliminary data.</text>
</comment>
<dbReference type="FunFam" id="3.30.160.60:FF:000100">
    <property type="entry name" value="Zinc finger 45-like"/>
    <property type="match status" value="1"/>
</dbReference>
<evidence type="ECO:0000256" key="4">
    <source>
        <dbReference type="ARBA" id="ARBA00022771"/>
    </source>
</evidence>
<dbReference type="GO" id="GO:0006351">
    <property type="term" value="P:DNA-templated transcription"/>
    <property type="evidence" value="ECO:0007669"/>
    <property type="project" value="InterPro"/>
</dbReference>
<feature type="region of interest" description="Disordered" evidence="8">
    <location>
        <begin position="96"/>
        <end position="136"/>
    </location>
</feature>
<feature type="region of interest" description="Disordered" evidence="8">
    <location>
        <begin position="148"/>
        <end position="172"/>
    </location>
</feature>
<evidence type="ECO:0000259" key="9">
    <source>
        <dbReference type="PROSITE" id="PS50157"/>
    </source>
</evidence>
<protein>
    <recommendedName>
        <fullName evidence="9">C2H2-type domain-containing protein</fullName>
    </recommendedName>
</protein>
<feature type="domain" description="C2H2-type" evidence="9">
    <location>
        <begin position="45"/>
        <end position="73"/>
    </location>
</feature>
<dbReference type="Proteomes" id="UP000050424">
    <property type="component" value="Unassembled WGS sequence"/>
</dbReference>
<dbReference type="PROSITE" id="PS50157">
    <property type="entry name" value="ZINC_FINGER_C2H2_2"/>
    <property type="match status" value="1"/>
</dbReference>
<evidence type="ECO:0000256" key="7">
    <source>
        <dbReference type="PROSITE-ProRule" id="PRU00042"/>
    </source>
</evidence>
<evidence type="ECO:0000256" key="3">
    <source>
        <dbReference type="ARBA" id="ARBA00022737"/>
    </source>
</evidence>
<keyword evidence="11" id="KW-1185">Reference proteome</keyword>
<evidence type="ECO:0000256" key="8">
    <source>
        <dbReference type="SAM" id="MobiDB-lite"/>
    </source>
</evidence>
<dbReference type="EMBL" id="LKCW01000058">
    <property type="protein sequence ID" value="KPM41835.1"/>
    <property type="molecule type" value="Genomic_DNA"/>
</dbReference>
<evidence type="ECO:0000313" key="10">
    <source>
        <dbReference type="EMBL" id="KPM41835.1"/>
    </source>
</evidence>